<dbReference type="OrthoDB" id="9794954at2"/>
<keyword evidence="3" id="KW-0411">Iron-sulfur</keyword>
<dbReference type="Gene3D" id="3.30.70.20">
    <property type="match status" value="1"/>
</dbReference>
<keyword evidence="6" id="KW-1185">Reference proteome</keyword>
<gene>
    <name evidence="5" type="ORF">SAMN04487834_105312</name>
</gene>
<evidence type="ECO:0000256" key="1">
    <source>
        <dbReference type="ARBA" id="ARBA00022723"/>
    </source>
</evidence>
<dbReference type="GO" id="GO:0051539">
    <property type="term" value="F:4 iron, 4 sulfur cluster binding"/>
    <property type="evidence" value="ECO:0007669"/>
    <property type="project" value="InterPro"/>
</dbReference>
<dbReference type="Pfam" id="PF10589">
    <property type="entry name" value="NADH_4Fe-4S"/>
    <property type="match status" value="1"/>
</dbReference>
<dbReference type="SUPFAM" id="SSF140490">
    <property type="entry name" value="Nqo1C-terminal domain-like"/>
    <property type="match status" value="1"/>
</dbReference>
<evidence type="ECO:0000313" key="6">
    <source>
        <dbReference type="Proteomes" id="UP000183028"/>
    </source>
</evidence>
<evidence type="ECO:0000256" key="3">
    <source>
        <dbReference type="ARBA" id="ARBA00023014"/>
    </source>
</evidence>
<dbReference type="PROSITE" id="PS00198">
    <property type="entry name" value="4FE4S_FER_1"/>
    <property type="match status" value="2"/>
</dbReference>
<reference evidence="6" key="1">
    <citation type="submission" date="2016-10" db="EMBL/GenBank/DDBJ databases">
        <authorList>
            <person name="Varghese N."/>
            <person name="Submissions S."/>
        </authorList>
    </citation>
    <scope>NUCLEOTIDE SEQUENCE [LARGE SCALE GENOMIC DNA]</scope>
    <source>
        <strain evidence="6">DSM 20406</strain>
    </source>
</reference>
<dbReference type="PROSITE" id="PS51379">
    <property type="entry name" value="4FE4S_FER_2"/>
    <property type="match status" value="2"/>
</dbReference>
<dbReference type="Pfam" id="PF13237">
    <property type="entry name" value="Fer4_10"/>
    <property type="match status" value="1"/>
</dbReference>
<dbReference type="InterPro" id="IPR017900">
    <property type="entry name" value="4Fe4S_Fe_S_CS"/>
</dbReference>
<dbReference type="SUPFAM" id="SSF54862">
    <property type="entry name" value="4Fe-4S ferredoxins"/>
    <property type="match status" value="1"/>
</dbReference>
<evidence type="ECO:0000259" key="4">
    <source>
        <dbReference type="PROSITE" id="PS51379"/>
    </source>
</evidence>
<organism evidence="5 6">
    <name type="scientific">Sharpea azabuensis</name>
    <dbReference type="NCBI Taxonomy" id="322505"/>
    <lineage>
        <taxon>Bacteria</taxon>
        <taxon>Bacillati</taxon>
        <taxon>Bacillota</taxon>
        <taxon>Erysipelotrichia</taxon>
        <taxon>Erysipelotrichales</taxon>
        <taxon>Coprobacillaceae</taxon>
        <taxon>Sharpea</taxon>
    </lineage>
</organism>
<dbReference type="GO" id="GO:0046872">
    <property type="term" value="F:metal ion binding"/>
    <property type="evidence" value="ECO:0007669"/>
    <property type="project" value="UniProtKB-KW"/>
</dbReference>
<dbReference type="PANTHER" id="PTHR43578">
    <property type="entry name" value="NADH-QUINONE OXIDOREDUCTASE SUBUNIT F"/>
    <property type="match status" value="1"/>
</dbReference>
<proteinExistence type="predicted"/>
<dbReference type="EMBL" id="FNYK01000053">
    <property type="protein sequence ID" value="SEJ08021.1"/>
    <property type="molecule type" value="Genomic_DNA"/>
</dbReference>
<accession>A0A1H6VTP5</accession>
<dbReference type="Gene3D" id="1.20.1440.230">
    <property type="entry name" value="NADH-ubiquinone oxidoreductase 51kDa subunit, iron-sulphur binding domain"/>
    <property type="match status" value="1"/>
</dbReference>
<dbReference type="InterPro" id="IPR017896">
    <property type="entry name" value="4Fe4S_Fe-S-bd"/>
</dbReference>
<dbReference type="RefSeq" id="WP_074732542.1">
    <property type="nucleotide sequence ID" value="NZ_FNYK01000053.1"/>
</dbReference>
<name>A0A1H6VTP5_9FIRM</name>
<dbReference type="AlphaFoldDB" id="A0A1H6VTP5"/>
<evidence type="ECO:0000256" key="2">
    <source>
        <dbReference type="ARBA" id="ARBA00023004"/>
    </source>
</evidence>
<protein>
    <submittedName>
        <fullName evidence="5">NADH-quinone oxidoreductase subunit F</fullName>
    </submittedName>
</protein>
<evidence type="ECO:0000313" key="5">
    <source>
        <dbReference type="EMBL" id="SEJ08021.1"/>
    </source>
</evidence>
<feature type="domain" description="4Fe-4S ferredoxin-type" evidence="4">
    <location>
        <begin position="327"/>
        <end position="356"/>
    </location>
</feature>
<keyword evidence="2" id="KW-0408">Iron</keyword>
<sequence length="404" mass="45154">MSVLENVKNMSREEMLACIKNSGIYNYGLTKCSLVQSIDQVLEESAEEGKETGVVAALNNADTDYLLLDILKKDPERVLEGICLAAKIMQTSNKQLNLPEEENELYESLLETAKKYDIRLKKEIVDIRKAKGHLLLHIVTAKELVDVFEGCYDEGIYLSVNGLELRKVKSDTVIEDLLIQSGFQISDVKALQCGYTFQTKDALKKTIGEVDTTNGILRILTKKDCIVQETQKRLLASRKASCGKCVFCREGLIQLEHMQKEITEGRGKNDFIDLTKEIGEAMCYSTPCTVGQVSSKIALSAVEYFPEEYEAHIKKKKCPAGACKAFVNIYIDPFLCTGCGECLDVCPVDCIEGKSNYIHMIDDFDCTKCGKCMAVCEEKAIIQTTGKLPKLPNRLTKVGRFKKR</sequence>
<dbReference type="InterPro" id="IPR019575">
    <property type="entry name" value="Nuop51_4Fe4S-bd"/>
</dbReference>
<dbReference type="PANTHER" id="PTHR43578:SF3">
    <property type="entry name" value="NADH-QUINONE OXIDOREDUCTASE SUBUNIT F"/>
    <property type="match status" value="1"/>
</dbReference>
<feature type="domain" description="4Fe-4S ferredoxin-type" evidence="4">
    <location>
        <begin position="357"/>
        <end position="386"/>
    </location>
</feature>
<dbReference type="SMART" id="SM00928">
    <property type="entry name" value="NADH_4Fe-4S"/>
    <property type="match status" value="1"/>
</dbReference>
<keyword evidence="1" id="KW-0479">Metal-binding</keyword>
<dbReference type="InterPro" id="IPR037207">
    <property type="entry name" value="Nuop51_4Fe4S-bd_sf"/>
</dbReference>
<dbReference type="Proteomes" id="UP000183028">
    <property type="component" value="Unassembled WGS sequence"/>
</dbReference>